<dbReference type="InterPro" id="IPR029058">
    <property type="entry name" value="AB_hydrolase_fold"/>
</dbReference>
<evidence type="ECO:0000313" key="1">
    <source>
        <dbReference type="EMBL" id="SCG45704.1"/>
    </source>
</evidence>
<dbReference type="RefSeq" id="WP_091293490.1">
    <property type="nucleotide sequence ID" value="NZ_FMDN01000004.1"/>
</dbReference>
<organism evidence="1 2">
    <name type="scientific">Micromonospora halophytica</name>
    <dbReference type="NCBI Taxonomy" id="47864"/>
    <lineage>
        <taxon>Bacteria</taxon>
        <taxon>Bacillati</taxon>
        <taxon>Actinomycetota</taxon>
        <taxon>Actinomycetes</taxon>
        <taxon>Micromonosporales</taxon>
        <taxon>Micromonosporaceae</taxon>
        <taxon>Micromonospora</taxon>
    </lineage>
</organism>
<dbReference type="InterPro" id="IPR002918">
    <property type="entry name" value="Lipase_EstA/Esterase_EstB"/>
</dbReference>
<sequence length="234" mass="24742">MAVPPDGTIAHTRWARLTALAASVLVAVVTAVFGAAAPAAATPRNPVIFVHGFLGEVKTDWSVLVEEFRKEGVTSLWEFTYWSPQSNKTTAQELAKAVDSVLAQTGAAKVDIVTHSMGGLNSRWYLKFLGGTSKVDAWVSLGGPNHGTGWAYACWVQACYDMRPGSGLLTTLNAGDETPGSVRYATWWSPCDGIINPDSSVILSGATNTKTGCIGHNSIPTNRTVAAQVVGFAM</sequence>
<dbReference type="GO" id="GO:0016298">
    <property type="term" value="F:lipase activity"/>
    <property type="evidence" value="ECO:0007669"/>
    <property type="project" value="TreeGrafter"/>
</dbReference>
<dbReference type="GO" id="GO:0016042">
    <property type="term" value="P:lipid catabolic process"/>
    <property type="evidence" value="ECO:0007669"/>
    <property type="project" value="InterPro"/>
</dbReference>
<accession>A0A1C5HIA2</accession>
<dbReference type="EMBL" id="FMDN01000004">
    <property type="protein sequence ID" value="SCG45704.1"/>
    <property type="molecule type" value="Genomic_DNA"/>
</dbReference>
<proteinExistence type="predicted"/>
<dbReference type="Gene3D" id="3.40.50.1820">
    <property type="entry name" value="alpha/beta hydrolase"/>
    <property type="match status" value="1"/>
</dbReference>
<name>A0A1C5HIA2_9ACTN</name>
<keyword evidence="2" id="KW-1185">Reference proteome</keyword>
<dbReference type="OrthoDB" id="8871309at2"/>
<dbReference type="STRING" id="47864.GA0070560_104236"/>
<protein>
    <submittedName>
        <fullName evidence="1">Triacylglycerol lipase</fullName>
    </submittedName>
</protein>
<evidence type="ECO:0000313" key="2">
    <source>
        <dbReference type="Proteomes" id="UP000199408"/>
    </source>
</evidence>
<dbReference type="SUPFAM" id="SSF53474">
    <property type="entry name" value="alpha/beta-Hydrolases"/>
    <property type="match status" value="1"/>
</dbReference>
<dbReference type="Pfam" id="PF01674">
    <property type="entry name" value="Lipase_2"/>
    <property type="match status" value="1"/>
</dbReference>
<dbReference type="AlphaFoldDB" id="A0A1C5HIA2"/>
<gene>
    <name evidence="1" type="ORF">GA0070560_104236</name>
</gene>
<dbReference type="PANTHER" id="PTHR32015">
    <property type="entry name" value="FASTING INDUCED LIPASE"/>
    <property type="match status" value="1"/>
</dbReference>
<reference evidence="2" key="1">
    <citation type="submission" date="2016-06" db="EMBL/GenBank/DDBJ databases">
        <authorList>
            <person name="Varghese N."/>
        </authorList>
    </citation>
    <scope>NUCLEOTIDE SEQUENCE [LARGE SCALE GENOMIC DNA]</scope>
    <source>
        <strain evidence="2">DSM 43171</strain>
    </source>
</reference>
<dbReference type="PANTHER" id="PTHR32015:SF1">
    <property type="entry name" value="LIPASE"/>
    <property type="match status" value="1"/>
</dbReference>
<dbReference type="Proteomes" id="UP000199408">
    <property type="component" value="Unassembled WGS sequence"/>
</dbReference>